<reference evidence="1" key="1">
    <citation type="submission" date="2020-10" db="EMBL/GenBank/DDBJ databases">
        <authorList>
            <person name="Gilroy R."/>
        </authorList>
    </citation>
    <scope>NUCLEOTIDE SEQUENCE</scope>
    <source>
        <strain evidence="1">D3-1215</strain>
    </source>
</reference>
<name>A0A9D9ELV3_9BACT</name>
<comment type="caution">
    <text evidence="1">The sequence shown here is derived from an EMBL/GenBank/DDBJ whole genome shotgun (WGS) entry which is preliminary data.</text>
</comment>
<proteinExistence type="predicted"/>
<dbReference type="EMBL" id="JADIMR010000109">
    <property type="protein sequence ID" value="MBO8447549.1"/>
    <property type="molecule type" value="Genomic_DNA"/>
</dbReference>
<gene>
    <name evidence="1" type="ORF">IAC32_07390</name>
</gene>
<evidence type="ECO:0000313" key="2">
    <source>
        <dbReference type="Proteomes" id="UP000823637"/>
    </source>
</evidence>
<reference evidence="1" key="2">
    <citation type="journal article" date="2021" name="PeerJ">
        <title>Extensive microbial diversity within the chicken gut microbiome revealed by metagenomics and culture.</title>
        <authorList>
            <person name="Gilroy R."/>
            <person name="Ravi A."/>
            <person name="Getino M."/>
            <person name="Pursley I."/>
            <person name="Horton D.L."/>
            <person name="Alikhan N.F."/>
            <person name="Baker D."/>
            <person name="Gharbi K."/>
            <person name="Hall N."/>
            <person name="Watson M."/>
            <person name="Adriaenssens E.M."/>
            <person name="Foster-Nyarko E."/>
            <person name="Jarju S."/>
            <person name="Secka A."/>
            <person name="Antonio M."/>
            <person name="Oren A."/>
            <person name="Chaudhuri R.R."/>
            <person name="La Ragione R."/>
            <person name="Hildebrand F."/>
            <person name="Pallen M.J."/>
        </authorList>
    </citation>
    <scope>NUCLEOTIDE SEQUENCE</scope>
    <source>
        <strain evidence="1">D3-1215</strain>
    </source>
</reference>
<evidence type="ECO:0008006" key="3">
    <source>
        <dbReference type="Google" id="ProtNLM"/>
    </source>
</evidence>
<sequence length="368" mass="41309">MKRQISKNGKSNMAGKIFLSCLFVLSALYVYALNDAPVWLDMDVRNVQYPQHSYYTGYSEVFVGNNETREQAVDRAKQKAVGELSGKIRVFVDTENKSLDISTSGTEFEEKINSVFVSSVKTASQTSVVDYKIDTYYDARTNLIYAFAYVGKSELRNYFRSQISLYLDKVAASLATATELLGKGYKMKARNECIAVAENFAIVEYSQDLLTAIDEDADEPVLQKQRSEYLRNELIQTIADLENSIYLYLDCKELVNGQSVVHIADRLPGIIMQNGCGCSFTDSQDNADYIIRIEAKLSRCQDAPDNIVFCYAFATVSVVNTVNKKTVIPKIPECKGGWTQRNRANATEEAFNELAEKIAEKVVPIIKN</sequence>
<dbReference type="Proteomes" id="UP000823637">
    <property type="component" value="Unassembled WGS sequence"/>
</dbReference>
<organism evidence="1 2">
    <name type="scientific">Candidatus Enterocola intestinipullorum</name>
    <dbReference type="NCBI Taxonomy" id="2840783"/>
    <lineage>
        <taxon>Bacteria</taxon>
        <taxon>Pseudomonadati</taxon>
        <taxon>Bacteroidota</taxon>
        <taxon>Bacteroidia</taxon>
        <taxon>Bacteroidales</taxon>
        <taxon>Candidatus Enterocola</taxon>
    </lineage>
</organism>
<accession>A0A9D9ELV3</accession>
<dbReference type="AlphaFoldDB" id="A0A9D9ELV3"/>
<protein>
    <recommendedName>
        <fullName evidence="3">LPP20 lipoprotein</fullName>
    </recommendedName>
</protein>
<evidence type="ECO:0000313" key="1">
    <source>
        <dbReference type="EMBL" id="MBO8447549.1"/>
    </source>
</evidence>